<reference evidence="6" key="1">
    <citation type="journal article" date="2019" name="Int. J. Syst. Evol. Microbiol.">
        <title>The Global Catalogue of Microorganisms (GCM) 10K type strain sequencing project: providing services to taxonomists for standard genome sequencing and annotation.</title>
        <authorList>
            <consortium name="The Broad Institute Genomics Platform"/>
            <consortium name="The Broad Institute Genome Sequencing Center for Infectious Disease"/>
            <person name="Wu L."/>
            <person name="Ma J."/>
        </authorList>
    </citation>
    <scope>NUCLEOTIDE SEQUENCE [LARGE SCALE GENOMIC DNA]</scope>
    <source>
        <strain evidence="6">CGMCC 1.14966</strain>
    </source>
</reference>
<feature type="region of interest" description="Disordered" evidence="2">
    <location>
        <begin position="542"/>
        <end position="563"/>
    </location>
</feature>
<dbReference type="EMBL" id="BMGY01000025">
    <property type="protein sequence ID" value="GGH87407.1"/>
    <property type="molecule type" value="Genomic_DNA"/>
</dbReference>
<keyword evidence="6" id="KW-1185">Reference proteome</keyword>
<dbReference type="InterPro" id="IPR015943">
    <property type="entry name" value="WD40/YVTN_repeat-like_dom_sf"/>
</dbReference>
<dbReference type="Proteomes" id="UP000637774">
    <property type="component" value="Unassembled WGS sequence"/>
</dbReference>
<dbReference type="Pfam" id="PF15902">
    <property type="entry name" value="Sortilin-Vps10"/>
    <property type="match status" value="1"/>
</dbReference>
<dbReference type="SUPFAM" id="SSF50939">
    <property type="entry name" value="Sialidases"/>
    <property type="match status" value="1"/>
</dbReference>
<dbReference type="InterPro" id="IPR036278">
    <property type="entry name" value="Sialidase_sf"/>
</dbReference>
<evidence type="ECO:0000256" key="1">
    <source>
        <dbReference type="ARBA" id="ARBA00022737"/>
    </source>
</evidence>
<evidence type="ECO:0000256" key="3">
    <source>
        <dbReference type="SAM" id="SignalP"/>
    </source>
</evidence>
<comment type="caution">
    <text evidence="5">The sequence shown here is derived from an EMBL/GenBank/DDBJ whole genome shotgun (WGS) entry which is preliminary data.</text>
</comment>
<sequence length="1073" mass="117441">MPHPYASLKTSLLVLLLLLAGAPAGFGQSKTKSKGKPGTVAVFDSALYNGLKWRSIGPYRGGRSCTVTGVPGQSNLYYMGTTGGGVWRTKDGGGTWENISDKYFGGSIGAVAVSEADPNVLYVGQGEKTVRGNVSSGFGVWKSTDAGKTWQASGLTDSRHIGRIRIHPRNPDLVYVAAMGDLYQPSEMRGVYRSKDGGKNWERVLFANKDAGAVDLTFDPTNPRILYATTWNVRRTPYGFSSGGPGSGLWKSTDGGDTWQDLSRNEGLPRGTLGIGAVTVSPLNANRVWALLEAAEGGVFRSDDAGLTWKKTNDDRALRQRAWYYTRIYADPKDEDVVYVMNVSYHKSKDGGRTFEARNAPHGDHHDLWIAPENASRMIIADDGGAQISTDGGLNWTTNNNQPTGQFYRVVTDNHFPYRIYGAQQDNSTVRILHRSSGGTIAERDWEVTAGSESAHLAVDPANPDVVYGGSYGGLLTRVDHATDQTRAINVWPDNPMGHGAGDSKYRFQWNYPIVFSAHAPQKLFTGSNHLHVSTNEGQSWTTISPDLTRNDPKTLGSSGGPLTQDNTSVEYYGTVFAIAESPAEAGVIWTGSDDGLVHMTRDEGKTWTKVTPAGLPEWSQINSLEAHPTLKGTAYVAATRYKAGDFRPYLYRTADYGKTWVAISAGIPATHFTRVVRADPRRAGLLYAGTEYGLYVSFNDGSSWQPFQLNLPQVPITDLTLKNDNLIAATQGRGFWLIDDLTPLHQLTPAVADSKVHLFKPLGSYRLEGSGGPTVPKTAGQNHPGGVLLHYYLAQKLDTASTLKLELVGPDGKLIRAFTNKAKPVEKDKKPATGPDRDRLVTKKGLNRFVWDMRYAEASKFDGMILWGGGTQGPRAVPGTYRARLTLNQEPPQEAEVVILPDPRAKATPQDLQAQFAYLQDVRDKLSETNEAVRDIRTLRGQLKAITTPLKPEPAYRDIVQAADALDKKMTAIEESLYQTKNRSDQDPLNYPIRLNNKLANLVGHASEGDYAPTEQARAVQKELTEQINEQLGRFRQLREQDVPALNKLIRDKAVDVLSVPKPRPAAPASSL</sequence>
<protein>
    <recommendedName>
        <fullName evidence="4">Sortilin N-terminal domain-containing protein</fullName>
    </recommendedName>
</protein>
<evidence type="ECO:0000313" key="6">
    <source>
        <dbReference type="Proteomes" id="UP000637774"/>
    </source>
</evidence>
<feature type="domain" description="Sortilin N-terminal" evidence="4">
    <location>
        <begin position="140"/>
        <end position="265"/>
    </location>
</feature>
<dbReference type="PANTHER" id="PTHR12106">
    <property type="entry name" value="SORTILIN RELATED"/>
    <property type="match status" value="1"/>
</dbReference>
<proteinExistence type="predicted"/>
<feature type="signal peptide" evidence="3">
    <location>
        <begin position="1"/>
        <end position="27"/>
    </location>
</feature>
<dbReference type="SUPFAM" id="SSF110296">
    <property type="entry name" value="Oligoxyloglucan reducing end-specific cellobiohydrolase"/>
    <property type="match status" value="1"/>
</dbReference>
<dbReference type="Gene3D" id="2.130.10.10">
    <property type="entry name" value="YVTN repeat-like/Quinoprotein amine dehydrogenase"/>
    <property type="match status" value="3"/>
</dbReference>
<dbReference type="PANTHER" id="PTHR12106:SF27">
    <property type="entry name" value="SORTILIN-RELATED RECEPTOR"/>
    <property type="match status" value="1"/>
</dbReference>
<evidence type="ECO:0000313" key="5">
    <source>
        <dbReference type="EMBL" id="GGH87407.1"/>
    </source>
</evidence>
<organism evidence="5 6">
    <name type="scientific">Hymenobacter frigidus</name>
    <dbReference type="NCBI Taxonomy" id="1524095"/>
    <lineage>
        <taxon>Bacteria</taxon>
        <taxon>Pseudomonadati</taxon>
        <taxon>Bacteroidota</taxon>
        <taxon>Cytophagia</taxon>
        <taxon>Cytophagales</taxon>
        <taxon>Hymenobacteraceae</taxon>
        <taxon>Hymenobacter</taxon>
    </lineage>
</organism>
<evidence type="ECO:0000256" key="2">
    <source>
        <dbReference type="SAM" id="MobiDB-lite"/>
    </source>
</evidence>
<dbReference type="CDD" id="cd15482">
    <property type="entry name" value="Sialidase_non-viral"/>
    <property type="match status" value="2"/>
</dbReference>
<keyword evidence="1" id="KW-0677">Repeat</keyword>
<accession>A0ABQ2AAT2</accession>
<dbReference type="InterPro" id="IPR031778">
    <property type="entry name" value="Sortilin_N"/>
</dbReference>
<name>A0ABQ2AAT2_9BACT</name>
<dbReference type="InterPro" id="IPR050310">
    <property type="entry name" value="VPS10-sortilin"/>
</dbReference>
<feature type="chain" id="PRO_5047284134" description="Sortilin N-terminal domain-containing protein" evidence="3">
    <location>
        <begin position="28"/>
        <end position="1073"/>
    </location>
</feature>
<dbReference type="RefSeq" id="WP_188562540.1">
    <property type="nucleotide sequence ID" value="NZ_BMGY01000025.1"/>
</dbReference>
<evidence type="ECO:0000259" key="4">
    <source>
        <dbReference type="Pfam" id="PF15902"/>
    </source>
</evidence>
<keyword evidence="3" id="KW-0732">Signal</keyword>
<gene>
    <name evidence="5" type="ORF">GCM10011495_26240</name>
</gene>